<comment type="caution">
    <text evidence="5">The sequence shown here is derived from an EMBL/GenBank/DDBJ whole genome shotgun (WGS) entry which is preliminary data.</text>
</comment>
<dbReference type="SUPFAM" id="SSF46894">
    <property type="entry name" value="C-terminal effector domain of the bipartite response regulators"/>
    <property type="match status" value="1"/>
</dbReference>
<evidence type="ECO:0000313" key="5">
    <source>
        <dbReference type="EMBL" id="TDC27265.1"/>
    </source>
</evidence>
<dbReference type="Gene3D" id="1.10.10.10">
    <property type="entry name" value="Winged helix-like DNA-binding domain superfamily/Winged helix DNA-binding domain"/>
    <property type="match status" value="1"/>
</dbReference>
<dbReference type="InterPro" id="IPR036388">
    <property type="entry name" value="WH-like_DNA-bd_sf"/>
</dbReference>
<dbReference type="Pfam" id="PF00196">
    <property type="entry name" value="GerE"/>
    <property type="match status" value="1"/>
</dbReference>
<keyword evidence="6" id="KW-1185">Reference proteome</keyword>
<dbReference type="InterPro" id="IPR016032">
    <property type="entry name" value="Sig_transdc_resp-reg_C-effctor"/>
</dbReference>
<dbReference type="PROSITE" id="PS50043">
    <property type="entry name" value="HTH_LUXR_2"/>
    <property type="match status" value="1"/>
</dbReference>
<proteinExistence type="predicted"/>
<gene>
    <name evidence="5" type="ORF">E1261_20900</name>
</gene>
<evidence type="ECO:0000259" key="4">
    <source>
        <dbReference type="PROSITE" id="PS50043"/>
    </source>
</evidence>
<evidence type="ECO:0000313" key="6">
    <source>
        <dbReference type="Proteomes" id="UP000295075"/>
    </source>
</evidence>
<dbReference type="GO" id="GO:0006355">
    <property type="term" value="P:regulation of DNA-templated transcription"/>
    <property type="evidence" value="ECO:0007669"/>
    <property type="project" value="InterPro"/>
</dbReference>
<dbReference type="InterPro" id="IPR000792">
    <property type="entry name" value="Tscrpt_reg_LuxR_C"/>
</dbReference>
<name>A0A4V2XQT5_9ACTN</name>
<evidence type="ECO:0000256" key="2">
    <source>
        <dbReference type="ARBA" id="ARBA00023125"/>
    </source>
</evidence>
<keyword evidence="2" id="KW-0238">DNA-binding</keyword>
<evidence type="ECO:0000256" key="1">
    <source>
        <dbReference type="ARBA" id="ARBA00023015"/>
    </source>
</evidence>
<accession>A0A4V2XQT5</accession>
<dbReference type="EMBL" id="SMKA01000096">
    <property type="protein sequence ID" value="TDC27265.1"/>
    <property type="molecule type" value="Genomic_DNA"/>
</dbReference>
<dbReference type="AlphaFoldDB" id="A0A4V2XQT5"/>
<organism evidence="5 6">
    <name type="scientific">Kribbella albertanoniae</name>
    <dbReference type="NCBI Taxonomy" id="1266829"/>
    <lineage>
        <taxon>Bacteria</taxon>
        <taxon>Bacillati</taxon>
        <taxon>Actinomycetota</taxon>
        <taxon>Actinomycetes</taxon>
        <taxon>Propionibacteriales</taxon>
        <taxon>Kribbellaceae</taxon>
        <taxon>Kribbella</taxon>
    </lineage>
</organism>
<dbReference type="PANTHER" id="PTHR44688">
    <property type="entry name" value="DNA-BINDING TRANSCRIPTIONAL ACTIVATOR DEVR_DOSR"/>
    <property type="match status" value="1"/>
</dbReference>
<dbReference type="PANTHER" id="PTHR44688:SF16">
    <property type="entry name" value="DNA-BINDING TRANSCRIPTIONAL ACTIVATOR DEVR_DOSR"/>
    <property type="match status" value="1"/>
</dbReference>
<reference evidence="5 6" key="1">
    <citation type="submission" date="2019-03" db="EMBL/GenBank/DDBJ databases">
        <title>Draft genome sequences of novel Actinobacteria.</title>
        <authorList>
            <person name="Sahin N."/>
            <person name="Ay H."/>
            <person name="Saygin H."/>
        </authorList>
    </citation>
    <scope>NUCLEOTIDE SEQUENCE [LARGE SCALE GENOMIC DNA]</scope>
    <source>
        <strain evidence="5 6">JCM 30547</strain>
    </source>
</reference>
<dbReference type="OrthoDB" id="9815744at2"/>
<dbReference type="Proteomes" id="UP000295075">
    <property type="component" value="Unassembled WGS sequence"/>
</dbReference>
<evidence type="ECO:0000256" key="3">
    <source>
        <dbReference type="ARBA" id="ARBA00023163"/>
    </source>
</evidence>
<keyword evidence="3" id="KW-0804">Transcription</keyword>
<keyword evidence="1" id="KW-0805">Transcription regulation</keyword>
<dbReference type="SMART" id="SM00421">
    <property type="entry name" value="HTH_LUXR"/>
    <property type="match status" value="1"/>
</dbReference>
<dbReference type="PRINTS" id="PR00038">
    <property type="entry name" value="HTHLUXR"/>
</dbReference>
<sequence length="309" mass="32967">MDAKALRERVLAAVRPVVPFDGHVWVLTDPVTCVGTAPLADVPGLSWPALPGLVRWRYLERGTRWTDLRAAGTPVRTFRGESAEILTVACWDRFGCWAWLDLWRATPFTRSEQNQMAALAPVLTAGLRRAQARTFAAPVERTPGGPAIVVLGPDLTVRVRTPAALEALERLNPPDEAIPAIPAAAYNLAAALIAAEQGIPVGPAWSRVHLGAGRWVTLRAARASGQADIVVSIEDSTPAERLEVFGLAHGLSPREREVLTELATGIDSRALAGRLVLSQHTVNDHVKAVLAKTGTATRGALLARVAGTG</sequence>
<protein>
    <submittedName>
        <fullName evidence="5">LuxR family transcriptional regulator</fullName>
    </submittedName>
</protein>
<feature type="domain" description="HTH luxR-type" evidence="4">
    <location>
        <begin position="244"/>
        <end position="309"/>
    </location>
</feature>
<dbReference type="GO" id="GO:0003677">
    <property type="term" value="F:DNA binding"/>
    <property type="evidence" value="ECO:0007669"/>
    <property type="project" value="UniProtKB-KW"/>
</dbReference>